<dbReference type="Proteomes" id="UP000473525">
    <property type="component" value="Unassembled WGS sequence"/>
</dbReference>
<dbReference type="RefSeq" id="WP_157347246.1">
    <property type="nucleotide sequence ID" value="NZ_WSEK01000005.1"/>
</dbReference>
<comment type="caution">
    <text evidence="1">The sequence shown here is derived from an EMBL/GenBank/DDBJ whole genome shotgun (WGS) entry which is preliminary data.</text>
</comment>
<dbReference type="InterPro" id="IPR034660">
    <property type="entry name" value="DinB/YfiT-like"/>
</dbReference>
<evidence type="ECO:0000313" key="2">
    <source>
        <dbReference type="Proteomes" id="UP000473525"/>
    </source>
</evidence>
<dbReference type="AlphaFoldDB" id="A0A6L6XYC0"/>
<protein>
    <submittedName>
        <fullName evidence="1">DUF664 domain-containing protein</fullName>
    </submittedName>
</protein>
<dbReference type="Pfam" id="PF04978">
    <property type="entry name" value="MST"/>
    <property type="match status" value="1"/>
</dbReference>
<accession>A0A6L6XYC0</accession>
<name>A0A6L6XYC0_9ACTN</name>
<organism evidence="1 2">
    <name type="scientific">Nocardioides agri</name>
    <dbReference type="NCBI Taxonomy" id="2682843"/>
    <lineage>
        <taxon>Bacteria</taxon>
        <taxon>Bacillati</taxon>
        <taxon>Actinomycetota</taxon>
        <taxon>Actinomycetes</taxon>
        <taxon>Propionibacteriales</taxon>
        <taxon>Nocardioidaceae</taxon>
        <taxon>Nocardioides</taxon>
    </lineage>
</organism>
<gene>
    <name evidence="1" type="ORF">GON03_23295</name>
</gene>
<proteinExistence type="predicted"/>
<evidence type="ECO:0000313" key="1">
    <source>
        <dbReference type="EMBL" id="MVQ52118.1"/>
    </source>
</evidence>
<keyword evidence="2" id="KW-1185">Reference proteome</keyword>
<reference evidence="1 2" key="1">
    <citation type="submission" date="2019-12" db="EMBL/GenBank/DDBJ databases">
        <authorList>
            <person name="Huq M.A."/>
        </authorList>
    </citation>
    <scope>NUCLEOTIDE SEQUENCE [LARGE SCALE GENOMIC DNA]</scope>
    <source>
        <strain evidence="1 2">MAH-18</strain>
    </source>
</reference>
<dbReference type="EMBL" id="WSEK01000005">
    <property type="protein sequence ID" value="MVQ52118.1"/>
    <property type="molecule type" value="Genomic_DNA"/>
</dbReference>
<dbReference type="Gene3D" id="1.20.120.450">
    <property type="entry name" value="dinb family like domain"/>
    <property type="match status" value="1"/>
</dbReference>
<sequence length="175" mass="19343">MTNTERDDLIDLLHKHRDLFRFTVQGLSDEAARSTPTVSALSLGGLIKHVTAVERNWADFVVNGPSQGPDVDWANVDWTNPPPEVLEYQNGFRLLEDETLEGVLKAYDDVAAATDELVRTVDLDARHPLPQAPWFAPGASWSARRAIIHIALETAQHAGHADIIRETIDGQKSMG</sequence>
<dbReference type="InterPro" id="IPR007061">
    <property type="entry name" value="MST-like"/>
</dbReference>
<dbReference type="SUPFAM" id="SSF109854">
    <property type="entry name" value="DinB/YfiT-like putative metalloenzymes"/>
    <property type="match status" value="1"/>
</dbReference>